<dbReference type="Pfam" id="PF01593">
    <property type="entry name" value="Amino_oxidase"/>
    <property type="match status" value="1"/>
</dbReference>
<evidence type="ECO:0000313" key="9">
    <source>
        <dbReference type="Proteomes" id="UP000799537"/>
    </source>
</evidence>
<dbReference type="GO" id="GO:0097621">
    <property type="term" value="F:monoamine oxidase activity"/>
    <property type="evidence" value="ECO:0007669"/>
    <property type="project" value="UniProtKB-EC"/>
</dbReference>
<keyword evidence="9" id="KW-1185">Reference proteome</keyword>
<feature type="domain" description="Amine oxidase" evidence="7">
    <location>
        <begin position="20"/>
        <end position="461"/>
    </location>
</feature>
<dbReference type="PANTHER" id="PTHR43563:SF14">
    <property type="entry name" value="AMINE OXIDASE"/>
    <property type="match status" value="1"/>
</dbReference>
<protein>
    <recommendedName>
        <fullName evidence="6">Amine oxidase</fullName>
        <ecNumber evidence="6">1.4.3.-</ecNumber>
    </recommendedName>
</protein>
<evidence type="ECO:0000256" key="6">
    <source>
        <dbReference type="RuleBase" id="RU362067"/>
    </source>
</evidence>
<keyword evidence="6" id="KW-0285">Flavoprotein</keyword>
<feature type="binding site" evidence="5">
    <location>
        <begin position="40"/>
        <end position="41"/>
    </location>
    <ligand>
        <name>FAD</name>
        <dbReference type="ChEBI" id="CHEBI:57692"/>
    </ligand>
</feature>
<dbReference type="Gene3D" id="1.10.405.10">
    <property type="entry name" value="Guanine Nucleotide Dissociation Inhibitor, domain 1"/>
    <property type="match status" value="1"/>
</dbReference>
<feature type="binding site" evidence="5">
    <location>
        <position position="21"/>
    </location>
    <ligand>
        <name>FAD</name>
        <dbReference type="ChEBI" id="CHEBI:57692"/>
    </ligand>
</feature>
<dbReference type="InterPro" id="IPR001613">
    <property type="entry name" value="Flavin_amine_oxidase"/>
</dbReference>
<dbReference type="SUPFAM" id="SSF51905">
    <property type="entry name" value="FAD/NAD(P)-binding domain"/>
    <property type="match status" value="1"/>
</dbReference>
<dbReference type="AlphaFoldDB" id="A0A6A6C0Q0"/>
<evidence type="ECO:0000313" key="8">
    <source>
        <dbReference type="EMBL" id="KAF2160545.1"/>
    </source>
</evidence>
<evidence type="ECO:0000259" key="7">
    <source>
        <dbReference type="Pfam" id="PF01593"/>
    </source>
</evidence>
<dbReference type="SUPFAM" id="SSF54373">
    <property type="entry name" value="FAD-linked reductases, C-terminal domain"/>
    <property type="match status" value="1"/>
</dbReference>
<dbReference type="InterPro" id="IPR036188">
    <property type="entry name" value="FAD/NAD-bd_sf"/>
</dbReference>
<keyword evidence="3 6" id="KW-0560">Oxidoreductase</keyword>
<dbReference type="Gene3D" id="3.90.660.10">
    <property type="match status" value="1"/>
</dbReference>
<feature type="binding site" evidence="5">
    <location>
        <position position="351"/>
    </location>
    <ligand>
        <name>substrate</name>
    </ligand>
</feature>
<comment type="cofactor">
    <cofactor evidence="1 6">
        <name>FAD</name>
        <dbReference type="ChEBI" id="CHEBI:57692"/>
    </cofactor>
</comment>
<dbReference type="GeneID" id="54562505"/>
<comment type="catalytic activity">
    <reaction evidence="4">
        <text>a secondary aliphatic amine + O2 + H2O = a primary amine + an aldehyde + H2O2</text>
        <dbReference type="Rhea" id="RHEA:26414"/>
        <dbReference type="ChEBI" id="CHEBI:15377"/>
        <dbReference type="ChEBI" id="CHEBI:15379"/>
        <dbReference type="ChEBI" id="CHEBI:16240"/>
        <dbReference type="ChEBI" id="CHEBI:17478"/>
        <dbReference type="ChEBI" id="CHEBI:58855"/>
        <dbReference type="ChEBI" id="CHEBI:65296"/>
        <dbReference type="EC" id="1.4.3.4"/>
    </reaction>
</comment>
<evidence type="ECO:0000256" key="2">
    <source>
        <dbReference type="ARBA" id="ARBA00005995"/>
    </source>
</evidence>
<dbReference type="PANTHER" id="PTHR43563">
    <property type="entry name" value="AMINE OXIDASE"/>
    <property type="match status" value="1"/>
</dbReference>
<evidence type="ECO:0000256" key="4">
    <source>
        <dbReference type="ARBA" id="ARBA00048448"/>
    </source>
</evidence>
<name>A0A6A6C0Q0_ZASCE</name>
<proteinExistence type="inferred from homology"/>
<evidence type="ECO:0000256" key="5">
    <source>
        <dbReference type="PIRSR" id="PIRSR601613-1"/>
    </source>
</evidence>
<dbReference type="EC" id="1.4.3.-" evidence="6"/>
<organism evidence="8 9">
    <name type="scientific">Zasmidium cellare ATCC 36951</name>
    <dbReference type="NCBI Taxonomy" id="1080233"/>
    <lineage>
        <taxon>Eukaryota</taxon>
        <taxon>Fungi</taxon>
        <taxon>Dikarya</taxon>
        <taxon>Ascomycota</taxon>
        <taxon>Pezizomycotina</taxon>
        <taxon>Dothideomycetes</taxon>
        <taxon>Dothideomycetidae</taxon>
        <taxon>Mycosphaerellales</taxon>
        <taxon>Mycosphaerellaceae</taxon>
        <taxon>Zasmidium</taxon>
    </lineage>
</organism>
<reference evidence="8" key="1">
    <citation type="journal article" date="2020" name="Stud. Mycol.">
        <title>101 Dothideomycetes genomes: a test case for predicting lifestyles and emergence of pathogens.</title>
        <authorList>
            <person name="Haridas S."/>
            <person name="Albert R."/>
            <person name="Binder M."/>
            <person name="Bloem J."/>
            <person name="Labutti K."/>
            <person name="Salamov A."/>
            <person name="Andreopoulos B."/>
            <person name="Baker S."/>
            <person name="Barry K."/>
            <person name="Bills G."/>
            <person name="Bluhm B."/>
            <person name="Cannon C."/>
            <person name="Castanera R."/>
            <person name="Culley D."/>
            <person name="Daum C."/>
            <person name="Ezra D."/>
            <person name="Gonzalez J."/>
            <person name="Henrissat B."/>
            <person name="Kuo A."/>
            <person name="Liang C."/>
            <person name="Lipzen A."/>
            <person name="Lutzoni F."/>
            <person name="Magnuson J."/>
            <person name="Mondo S."/>
            <person name="Nolan M."/>
            <person name="Ohm R."/>
            <person name="Pangilinan J."/>
            <person name="Park H.-J."/>
            <person name="Ramirez L."/>
            <person name="Alfaro M."/>
            <person name="Sun H."/>
            <person name="Tritt A."/>
            <person name="Yoshinaga Y."/>
            <person name="Zwiers L.-H."/>
            <person name="Turgeon B."/>
            <person name="Goodwin S."/>
            <person name="Spatafora J."/>
            <person name="Crous P."/>
            <person name="Grigoriev I."/>
        </authorList>
    </citation>
    <scope>NUCLEOTIDE SEQUENCE</scope>
    <source>
        <strain evidence="8">ATCC 36951</strain>
    </source>
</reference>
<evidence type="ECO:0000256" key="1">
    <source>
        <dbReference type="ARBA" id="ARBA00001974"/>
    </source>
</evidence>
<comment type="similarity">
    <text evidence="2 6">Belongs to the flavin monoamine oxidase family.</text>
</comment>
<dbReference type="InterPro" id="IPR050703">
    <property type="entry name" value="Flavin_MAO"/>
</dbReference>
<dbReference type="Proteomes" id="UP000799537">
    <property type="component" value="Unassembled WGS sequence"/>
</dbReference>
<dbReference type="PRINTS" id="PR00757">
    <property type="entry name" value="AMINEOXDASEF"/>
</dbReference>
<dbReference type="EMBL" id="ML993625">
    <property type="protein sequence ID" value="KAF2160545.1"/>
    <property type="molecule type" value="Genomic_DNA"/>
</dbReference>
<dbReference type="RefSeq" id="XP_033661434.1">
    <property type="nucleotide sequence ID" value="XM_033809233.1"/>
</dbReference>
<dbReference type="OrthoDB" id="5046242at2759"/>
<dbReference type="Gene3D" id="3.50.50.60">
    <property type="entry name" value="FAD/NAD(P)-binding domain"/>
    <property type="match status" value="1"/>
</dbReference>
<evidence type="ECO:0000256" key="3">
    <source>
        <dbReference type="ARBA" id="ARBA00023002"/>
    </source>
</evidence>
<sequence length="464" mass="50579">MGSIDSQAHDADVIIIGGGISGCGAAWYLKQYGLSTIILEACDRVGGKTYTVPDGCGKSGHVDLGASWVNDTTQSSINALIEEFGLERLVQNTEGSYIQQTENGSFFTHGLHEKLESRGDGFEEFLAKFRDVVESISTGDVASTPGAEDLDAGTIHNLVEKNFPGLPSLPHLVDLFARTFVGTDTTEASMLYFAHYFACGGGIKEMCGEEKHDAQYQRLVDGTQSVSNAITTRLPHGSVLLNHAVSSISQEDGFVTVKTKNDKTFTAKKAIITVTPPLWNSIQWSPPLSERKALISDSLIMPTYSKIVFAFSSGWWRPKVSGGIMFADEGLVRFVRDTSVPTKDCWTLTCFATGKKGTVWGGQSRENRRTTAWEAMKCAFAKFVEDVPEPVSVSEMLWERHEYFWGAPSSSWPPGMLSKGFQKDLKAPHGNVHFAGSETSSAYKGFMEGGLRAAHRAVEEIVKG</sequence>
<dbReference type="InterPro" id="IPR002937">
    <property type="entry name" value="Amino_oxidase"/>
</dbReference>
<accession>A0A6A6C0Q0</accession>
<gene>
    <name evidence="8" type="ORF">M409DRAFT_28929</name>
</gene>
<keyword evidence="6" id="KW-0274">FAD</keyword>
<feature type="binding site" evidence="5">
    <location>
        <position position="245"/>
    </location>
    <ligand>
        <name>FAD</name>
        <dbReference type="ChEBI" id="CHEBI:57692"/>
    </ligand>
</feature>
<feature type="binding site" evidence="5">
    <location>
        <position position="438"/>
    </location>
    <ligand>
        <name>FAD</name>
        <dbReference type="ChEBI" id="CHEBI:57692"/>
    </ligand>
</feature>